<protein>
    <submittedName>
        <fullName evidence="2">VOC family protein</fullName>
    </submittedName>
</protein>
<dbReference type="Proteomes" id="UP001059824">
    <property type="component" value="Chromosome"/>
</dbReference>
<dbReference type="InterPro" id="IPR037523">
    <property type="entry name" value="VOC_core"/>
</dbReference>
<dbReference type="EMBL" id="CP045921">
    <property type="protein sequence ID" value="QHN43039.1"/>
    <property type="molecule type" value="Genomic_DNA"/>
</dbReference>
<accession>A0A857MP61</accession>
<keyword evidence="3" id="KW-1185">Reference proteome</keyword>
<dbReference type="AlphaFoldDB" id="A0A857MP61"/>
<evidence type="ECO:0000313" key="2">
    <source>
        <dbReference type="EMBL" id="QHN43039.1"/>
    </source>
</evidence>
<gene>
    <name evidence="2" type="ORF">GII36_04245</name>
</gene>
<evidence type="ECO:0000313" key="3">
    <source>
        <dbReference type="Proteomes" id="UP001059824"/>
    </source>
</evidence>
<dbReference type="InterPro" id="IPR029068">
    <property type="entry name" value="Glyas_Bleomycin-R_OHBP_Dase"/>
</dbReference>
<evidence type="ECO:0000259" key="1">
    <source>
        <dbReference type="PROSITE" id="PS51819"/>
    </source>
</evidence>
<feature type="domain" description="VOC" evidence="1">
    <location>
        <begin position="3"/>
        <end position="126"/>
    </location>
</feature>
<proteinExistence type="predicted"/>
<dbReference type="PROSITE" id="PS51819">
    <property type="entry name" value="VOC"/>
    <property type="match status" value="1"/>
</dbReference>
<name>A0A857MP61_9BACT</name>
<dbReference type="KEGG" id="mama:GII36_04245"/>
<organism evidence="2 3">
    <name type="scientific">Candidatus Mycosynbacter amalyticus</name>
    <dbReference type="NCBI Taxonomy" id="2665156"/>
    <lineage>
        <taxon>Bacteria</taxon>
        <taxon>Candidatus Saccharimonadota</taxon>
        <taxon>Candidatus Saccharimonadota incertae sedis</taxon>
        <taxon>Candidatus Mycosynbacter</taxon>
    </lineage>
</organism>
<reference evidence="2" key="1">
    <citation type="journal article" date="2021" name="Nat. Microbiol.">
        <title>Cocultivation of an ultrasmall environmental parasitic bacterium with lytic ability against bacteria associated with wastewater foams.</title>
        <authorList>
            <person name="Batinovic S."/>
            <person name="Rose J.J.A."/>
            <person name="Ratcliffe J."/>
            <person name="Seviour R.J."/>
            <person name="Petrovski S."/>
        </authorList>
    </citation>
    <scope>NUCLEOTIDE SEQUENCE</scope>
    <source>
        <strain evidence="2">JR1</strain>
    </source>
</reference>
<sequence>MNMLAAFSGYSSSDIPACKTFYSDVLGLTCEDSMGGIGFKVNGHQVFIYPKDDHTPATFTVLNLVVPNIDVAIDELMAKNVTFLRYDNLPAEQDSRGVLRGKDAGMGPNIAWFEDPSGNILALVEE</sequence>
<dbReference type="SUPFAM" id="SSF54593">
    <property type="entry name" value="Glyoxalase/Bleomycin resistance protein/Dihydroxybiphenyl dioxygenase"/>
    <property type="match status" value="1"/>
</dbReference>
<dbReference type="Gene3D" id="3.10.180.10">
    <property type="entry name" value="2,3-Dihydroxybiphenyl 1,2-Dioxygenase, domain 1"/>
    <property type="match status" value="1"/>
</dbReference>